<accession>A0AA40I657</accession>
<dbReference type="AlphaFoldDB" id="A0AA40I657"/>
<dbReference type="InterPro" id="IPR032754">
    <property type="entry name" value="LRRC37_N"/>
</dbReference>
<proteinExistence type="predicted"/>
<dbReference type="Pfam" id="PF15779">
    <property type="entry name" value="LRRC37"/>
    <property type="match status" value="1"/>
</dbReference>
<evidence type="ECO:0000313" key="4">
    <source>
        <dbReference type="Proteomes" id="UP001177744"/>
    </source>
</evidence>
<evidence type="ECO:0000313" key="3">
    <source>
        <dbReference type="EMBL" id="KAK1343197.1"/>
    </source>
</evidence>
<feature type="domain" description="Leucine-rich repeat-containing protein 37 N-terminal" evidence="2">
    <location>
        <begin position="29"/>
        <end position="76"/>
    </location>
</feature>
<gene>
    <name evidence="3" type="ORF">QTO34_015974</name>
</gene>
<evidence type="ECO:0000256" key="1">
    <source>
        <dbReference type="SAM" id="MobiDB-lite"/>
    </source>
</evidence>
<feature type="region of interest" description="Disordered" evidence="1">
    <location>
        <begin position="50"/>
        <end position="79"/>
    </location>
</feature>
<sequence>MGTAKPPQGLTITPEPTLEAAHPTALQQTAAPPERPEVTLAHPEPVQAHYPNMTEEQPLGLELTVTPEPAVEMEYATSP</sequence>
<name>A0AA40I657_CNENI</name>
<dbReference type="EMBL" id="JAULJE010000005">
    <property type="protein sequence ID" value="KAK1343197.1"/>
    <property type="molecule type" value="Genomic_DNA"/>
</dbReference>
<comment type="caution">
    <text evidence="3">The sequence shown here is derived from an EMBL/GenBank/DDBJ whole genome shotgun (WGS) entry which is preliminary data.</text>
</comment>
<feature type="region of interest" description="Disordered" evidence="1">
    <location>
        <begin position="1"/>
        <end position="36"/>
    </location>
</feature>
<reference evidence="3" key="1">
    <citation type="submission" date="2023-06" db="EMBL/GenBank/DDBJ databases">
        <title>Reference genome for the Northern bat (Eptesicus nilssonii), a most northern bat species.</title>
        <authorList>
            <person name="Laine V.N."/>
            <person name="Pulliainen A.T."/>
            <person name="Lilley T.M."/>
        </authorList>
    </citation>
    <scope>NUCLEOTIDE SEQUENCE</scope>
    <source>
        <strain evidence="3">BLF_Eptnil</strain>
        <tissue evidence="3">Kidney</tissue>
    </source>
</reference>
<evidence type="ECO:0000259" key="2">
    <source>
        <dbReference type="Pfam" id="PF15779"/>
    </source>
</evidence>
<protein>
    <recommendedName>
        <fullName evidence="2">Leucine-rich repeat-containing protein 37 N-terminal domain-containing protein</fullName>
    </recommendedName>
</protein>
<organism evidence="3 4">
    <name type="scientific">Cnephaeus nilssonii</name>
    <name type="common">Northern bat</name>
    <name type="synonym">Eptesicus nilssonii</name>
    <dbReference type="NCBI Taxonomy" id="3371016"/>
    <lineage>
        <taxon>Eukaryota</taxon>
        <taxon>Metazoa</taxon>
        <taxon>Chordata</taxon>
        <taxon>Craniata</taxon>
        <taxon>Vertebrata</taxon>
        <taxon>Euteleostomi</taxon>
        <taxon>Mammalia</taxon>
        <taxon>Eutheria</taxon>
        <taxon>Laurasiatheria</taxon>
        <taxon>Chiroptera</taxon>
        <taxon>Yangochiroptera</taxon>
        <taxon>Vespertilionidae</taxon>
        <taxon>Cnephaeus</taxon>
    </lineage>
</organism>
<dbReference type="Proteomes" id="UP001177744">
    <property type="component" value="Unassembled WGS sequence"/>
</dbReference>
<keyword evidence="4" id="KW-1185">Reference proteome</keyword>